<dbReference type="RefSeq" id="WP_116025326.1">
    <property type="nucleotide sequence ID" value="NZ_QTTT01000001.1"/>
</dbReference>
<name>A0A3D9T611_9ACTN</name>
<evidence type="ECO:0000256" key="2">
    <source>
        <dbReference type="ARBA" id="ARBA00022692"/>
    </source>
</evidence>
<dbReference type="OrthoDB" id="3482361at2"/>
<gene>
    <name evidence="8" type="ORF">DFJ69_5663</name>
</gene>
<proteinExistence type="predicted"/>
<sequence>MHWLGIAALTVGAVLAFAVGGDLTAPAYATMVVGAALLIAGVVRLGRTARRARSAVPDAEYRTGKGKIAGMVAATLYILSPLDIVPDVLLPVGVIDDATALAWLAFALGQELTRHSRRRRLTRDSSRRPRSSRPPPPR</sequence>
<evidence type="ECO:0000313" key="9">
    <source>
        <dbReference type="Proteomes" id="UP000256661"/>
    </source>
</evidence>
<keyword evidence="3 6" id="KW-1133">Transmembrane helix</keyword>
<dbReference type="Proteomes" id="UP000256661">
    <property type="component" value="Unassembled WGS sequence"/>
</dbReference>
<comment type="subcellular location">
    <subcellularLocation>
        <location evidence="1">Endomembrane system</location>
        <topology evidence="1">Multi-pass membrane protein</topology>
    </subcellularLocation>
</comment>
<dbReference type="AlphaFoldDB" id="A0A3D9T611"/>
<evidence type="ECO:0000256" key="1">
    <source>
        <dbReference type="ARBA" id="ARBA00004127"/>
    </source>
</evidence>
<accession>A0A3D9T611</accession>
<evidence type="ECO:0000256" key="4">
    <source>
        <dbReference type="ARBA" id="ARBA00023136"/>
    </source>
</evidence>
<organism evidence="8 9">
    <name type="scientific">Thermomonospora umbrina</name>
    <dbReference type="NCBI Taxonomy" id="111806"/>
    <lineage>
        <taxon>Bacteria</taxon>
        <taxon>Bacillati</taxon>
        <taxon>Actinomycetota</taxon>
        <taxon>Actinomycetes</taxon>
        <taxon>Streptosporangiales</taxon>
        <taxon>Thermomonosporaceae</taxon>
        <taxon>Thermomonospora</taxon>
    </lineage>
</organism>
<feature type="domain" description="DUF1232" evidence="7">
    <location>
        <begin position="68"/>
        <end position="103"/>
    </location>
</feature>
<reference evidence="8 9" key="1">
    <citation type="submission" date="2018-08" db="EMBL/GenBank/DDBJ databases">
        <title>Sequencing the genomes of 1000 actinobacteria strains.</title>
        <authorList>
            <person name="Klenk H.-P."/>
        </authorList>
    </citation>
    <scope>NUCLEOTIDE SEQUENCE [LARGE SCALE GENOMIC DNA]</scope>
    <source>
        <strain evidence="8 9">DSM 43927</strain>
    </source>
</reference>
<evidence type="ECO:0000313" key="8">
    <source>
        <dbReference type="EMBL" id="REF00135.1"/>
    </source>
</evidence>
<keyword evidence="9" id="KW-1185">Reference proteome</keyword>
<dbReference type="GO" id="GO:0012505">
    <property type="term" value="C:endomembrane system"/>
    <property type="evidence" value="ECO:0007669"/>
    <property type="project" value="UniProtKB-SubCell"/>
</dbReference>
<evidence type="ECO:0000256" key="6">
    <source>
        <dbReference type="SAM" id="Phobius"/>
    </source>
</evidence>
<feature type="region of interest" description="Disordered" evidence="5">
    <location>
        <begin position="117"/>
        <end position="138"/>
    </location>
</feature>
<comment type="caution">
    <text evidence="8">The sequence shown here is derived from an EMBL/GenBank/DDBJ whole genome shotgun (WGS) entry which is preliminary data.</text>
</comment>
<dbReference type="EMBL" id="QTTT01000001">
    <property type="protein sequence ID" value="REF00135.1"/>
    <property type="molecule type" value="Genomic_DNA"/>
</dbReference>
<protein>
    <submittedName>
        <fullName evidence="8">Uncharacterized membrane protein YkvA (DUF1232 family)</fullName>
    </submittedName>
</protein>
<feature type="transmembrane region" description="Helical" evidence="6">
    <location>
        <begin position="28"/>
        <end position="46"/>
    </location>
</feature>
<dbReference type="InterPro" id="IPR010652">
    <property type="entry name" value="DUF1232"/>
</dbReference>
<keyword evidence="4 6" id="KW-0472">Membrane</keyword>
<keyword evidence="2 6" id="KW-0812">Transmembrane</keyword>
<evidence type="ECO:0000256" key="5">
    <source>
        <dbReference type="SAM" id="MobiDB-lite"/>
    </source>
</evidence>
<evidence type="ECO:0000256" key="3">
    <source>
        <dbReference type="ARBA" id="ARBA00022989"/>
    </source>
</evidence>
<dbReference type="Pfam" id="PF06803">
    <property type="entry name" value="DUF1232"/>
    <property type="match status" value="1"/>
</dbReference>
<evidence type="ECO:0000259" key="7">
    <source>
        <dbReference type="Pfam" id="PF06803"/>
    </source>
</evidence>